<evidence type="ECO:0000313" key="2">
    <source>
        <dbReference type="Proteomes" id="UP000198539"/>
    </source>
</evidence>
<dbReference type="AlphaFoldDB" id="A0A1H2Z486"/>
<dbReference type="SUPFAM" id="SSF75011">
    <property type="entry name" value="3-carboxy-cis,cis-mucoante lactonizing enzyme"/>
    <property type="match status" value="1"/>
</dbReference>
<protein>
    <submittedName>
        <fullName evidence="1">Uncharacterized conserved protein</fullName>
    </submittedName>
</protein>
<name>A0A1H2Z486_9RHOB</name>
<accession>A0A1H2Z486</accession>
<sequence length="419" mass="46434">MTINDLRQPAHALNMRLIGHCDQGGRADGTQIMVRDGYAYVAHIFSRGFSVIDVRDPARPRTVNYIPAPPNTWSLHLQVHDNLLLAVHAQDQFAKPESVDERNYYKADTHDISKATGTEDRDYSAGMAVYNLSDPANPRQIGFMPVNGVGLHRIWYVGGRWAYASAQIEGFTDFILVTIDMADPTRPEIVGKFWLPGMNIAAGETPEWPLAQGRYSLHHPIVHGDIAWCGWRDGCLVVVDVADKAAPKLLTQRNWAPPFGGGTHNCLPLPDRDLLIVVDEAVLDNEEDGDKPIWVFDIREPANPVSISTFPKPSDRDYRAVGGHFGPHNIHENRPGSLVSDTLIFSTWQNGGLRVHDISDPYSPREVGAMVPQAPRHHVDHRPGRPLVINTTDVFVDTAGLIYFTDFSGGGLHIAEFDG</sequence>
<dbReference type="EMBL" id="FNOM01000005">
    <property type="protein sequence ID" value="SDX12166.1"/>
    <property type="molecule type" value="Genomic_DNA"/>
</dbReference>
<reference evidence="1 2" key="1">
    <citation type="submission" date="2016-10" db="EMBL/GenBank/DDBJ databases">
        <authorList>
            <person name="de Groot N.N."/>
        </authorList>
    </citation>
    <scope>NUCLEOTIDE SEQUENCE [LARGE SCALE GENOMIC DNA]</scope>
    <source>
        <strain evidence="1 2">CGMCC 1.8894</strain>
    </source>
</reference>
<dbReference type="RefSeq" id="WP_176847072.1">
    <property type="nucleotide sequence ID" value="NZ_FNOM01000005.1"/>
</dbReference>
<evidence type="ECO:0000313" key="1">
    <source>
        <dbReference type="EMBL" id="SDX12166.1"/>
    </source>
</evidence>
<organism evidence="1 2">
    <name type="scientific">Roseicitreum antarcticum</name>
    <dbReference type="NCBI Taxonomy" id="564137"/>
    <lineage>
        <taxon>Bacteria</taxon>
        <taxon>Pseudomonadati</taxon>
        <taxon>Pseudomonadota</taxon>
        <taxon>Alphaproteobacteria</taxon>
        <taxon>Rhodobacterales</taxon>
        <taxon>Paracoccaceae</taxon>
        <taxon>Roseicitreum</taxon>
    </lineage>
</organism>
<dbReference type="STRING" id="564137.SAMN04488238_105240"/>
<gene>
    <name evidence="1" type="ORF">SAMN04488238_105240</name>
</gene>
<keyword evidence="2" id="KW-1185">Reference proteome</keyword>
<proteinExistence type="predicted"/>
<dbReference type="InterPro" id="IPR013211">
    <property type="entry name" value="LVIVD"/>
</dbReference>
<dbReference type="Pfam" id="PF08309">
    <property type="entry name" value="LVIVD"/>
    <property type="match status" value="3"/>
</dbReference>
<dbReference type="Proteomes" id="UP000198539">
    <property type="component" value="Unassembled WGS sequence"/>
</dbReference>